<dbReference type="STRING" id="420998.JDO7802_02465"/>
<dbReference type="EMBL" id="CXSU01000012">
    <property type="protein sequence ID" value="CTQ50441.1"/>
    <property type="molecule type" value="Genomic_DNA"/>
</dbReference>
<dbReference type="AlphaFoldDB" id="A0A0M6YJA2"/>
<dbReference type="GO" id="GO:0016788">
    <property type="term" value="F:hydrolase activity, acting on ester bonds"/>
    <property type="evidence" value="ECO:0007669"/>
    <property type="project" value="InterPro"/>
</dbReference>
<dbReference type="InterPro" id="IPR029052">
    <property type="entry name" value="Metallo-depent_PP-like"/>
</dbReference>
<dbReference type="InterPro" id="IPR006146">
    <property type="entry name" value="5'-Nucleotdase_CS"/>
</dbReference>
<keyword evidence="4 6" id="KW-0547">Nucleotide-binding</keyword>
<proteinExistence type="inferred from homology"/>
<evidence type="ECO:0000256" key="3">
    <source>
        <dbReference type="ARBA" id="ARBA00022729"/>
    </source>
</evidence>
<dbReference type="Gene3D" id="3.60.21.10">
    <property type="match status" value="1"/>
</dbReference>
<evidence type="ECO:0000256" key="6">
    <source>
        <dbReference type="RuleBase" id="RU362119"/>
    </source>
</evidence>
<dbReference type="InterPro" id="IPR006179">
    <property type="entry name" value="5_nucleotidase/apyrase"/>
</dbReference>
<comment type="similarity">
    <text evidence="1 6">Belongs to the 5'-nucleotidase family.</text>
</comment>
<dbReference type="Pfam" id="PF02872">
    <property type="entry name" value="5_nucleotid_C"/>
    <property type="match status" value="1"/>
</dbReference>
<dbReference type="SUPFAM" id="SSF55816">
    <property type="entry name" value="5'-nucleotidase (syn. UDP-sugar hydrolase), C-terminal domain"/>
    <property type="match status" value="1"/>
</dbReference>
<dbReference type="CDD" id="cd07409">
    <property type="entry name" value="MPP_CD73_N"/>
    <property type="match status" value="1"/>
</dbReference>
<keyword evidence="5 6" id="KW-0378">Hydrolase</keyword>
<dbReference type="Proteomes" id="UP000049222">
    <property type="component" value="Unassembled WGS sequence"/>
</dbReference>
<keyword evidence="10" id="KW-1185">Reference proteome</keyword>
<evidence type="ECO:0000256" key="5">
    <source>
        <dbReference type="ARBA" id="ARBA00022801"/>
    </source>
</evidence>
<dbReference type="Gene3D" id="3.90.780.10">
    <property type="entry name" value="5'-Nucleotidase, C-terminal domain"/>
    <property type="match status" value="1"/>
</dbReference>
<dbReference type="SUPFAM" id="SSF56300">
    <property type="entry name" value="Metallo-dependent phosphatases"/>
    <property type="match status" value="1"/>
</dbReference>
<evidence type="ECO:0000313" key="10">
    <source>
        <dbReference type="Proteomes" id="UP000049222"/>
    </source>
</evidence>
<evidence type="ECO:0000256" key="4">
    <source>
        <dbReference type="ARBA" id="ARBA00022741"/>
    </source>
</evidence>
<dbReference type="GO" id="GO:0046872">
    <property type="term" value="F:metal ion binding"/>
    <property type="evidence" value="ECO:0007669"/>
    <property type="project" value="UniProtKB-KW"/>
</dbReference>
<evidence type="ECO:0000259" key="7">
    <source>
        <dbReference type="Pfam" id="PF00149"/>
    </source>
</evidence>
<dbReference type="Pfam" id="PF00149">
    <property type="entry name" value="Metallophos"/>
    <property type="match status" value="1"/>
</dbReference>
<evidence type="ECO:0000313" key="9">
    <source>
        <dbReference type="EMBL" id="CTQ50441.1"/>
    </source>
</evidence>
<dbReference type="FunFam" id="3.60.21.10:FF:000020">
    <property type="entry name" value="NT5E isoform 4"/>
    <property type="match status" value="1"/>
</dbReference>
<protein>
    <submittedName>
        <fullName evidence="9">Trifunctional nucleotide phosphoesterase protein YfkN</fullName>
    </submittedName>
</protein>
<evidence type="ECO:0000259" key="8">
    <source>
        <dbReference type="Pfam" id="PF02872"/>
    </source>
</evidence>
<accession>A0A0M6YJA2</accession>
<dbReference type="GO" id="GO:0009166">
    <property type="term" value="P:nucleotide catabolic process"/>
    <property type="evidence" value="ECO:0007669"/>
    <property type="project" value="InterPro"/>
</dbReference>
<dbReference type="PANTHER" id="PTHR11575:SF24">
    <property type="entry name" value="5'-NUCLEOTIDASE"/>
    <property type="match status" value="1"/>
</dbReference>
<gene>
    <name evidence="9" type="primary">yfkN_1</name>
    <name evidence="9" type="ORF">JDO7802_02465</name>
</gene>
<dbReference type="InterPro" id="IPR036907">
    <property type="entry name" value="5'-Nucleotdase_C_sf"/>
</dbReference>
<dbReference type="InterPro" id="IPR004843">
    <property type="entry name" value="Calcineurin-like_PHP"/>
</dbReference>
<feature type="domain" description="5'-Nucleotidase C-terminal" evidence="8">
    <location>
        <begin position="360"/>
        <end position="516"/>
    </location>
</feature>
<dbReference type="GO" id="GO:0000166">
    <property type="term" value="F:nucleotide binding"/>
    <property type="evidence" value="ECO:0007669"/>
    <property type="project" value="UniProtKB-KW"/>
</dbReference>
<organism evidence="9 10">
    <name type="scientific">Jannaschia donghaensis</name>
    <dbReference type="NCBI Taxonomy" id="420998"/>
    <lineage>
        <taxon>Bacteria</taxon>
        <taxon>Pseudomonadati</taxon>
        <taxon>Pseudomonadota</taxon>
        <taxon>Alphaproteobacteria</taxon>
        <taxon>Rhodobacterales</taxon>
        <taxon>Roseobacteraceae</taxon>
        <taxon>Jannaschia</taxon>
    </lineage>
</organism>
<reference evidence="9 10" key="1">
    <citation type="submission" date="2015-07" db="EMBL/GenBank/DDBJ databases">
        <authorList>
            <person name="Noorani M."/>
        </authorList>
    </citation>
    <scope>NUCLEOTIDE SEQUENCE [LARGE SCALE GENOMIC DNA]</scope>
    <source>
        <strain evidence="9 10">CECT 7802</strain>
    </source>
</reference>
<dbReference type="PROSITE" id="PS00785">
    <property type="entry name" value="5_NUCLEOTIDASE_1"/>
    <property type="match status" value="1"/>
</dbReference>
<sequence length="553" mass="58427">MPPTSRCVKSRRCYMALTSRGDLRTIRVIKPRGFKEMKRFLTATAALALTTGMANAEYSLTILHTNDFHARFEPISKYDGPCSAEDNTAGECFGGTARLVNAVEAARARSNNSILVDGGDQFQGTLFYTYYKGKMAAEFMNALGYDGMTVGNHEFDDGPEVLAGFVDAIDFPILMSNADISGEPALADKIAKSTVIERGGERIGMIGLTPQDTDELASPGPNIIFTAPADAVQAEVDKLTADGVNKIIVLSHSGYGVDQDVAANTTGVDVIVGGHSNTLLGDMEGAEGAYPTMVGETAIVQAYAYGKFLGELNVTFDDDGNVTEAAGQALIVDATVEEDADTVARIAELALPLDEIRNKVVAQTDQPIGGDRDVCRAQVCEMGVLIADAMLARVADQGIDVAIQNGGGIRASIDAGEVTMGDVLTVLPFQNTLSTFRVDGATILAALENGVSQVEEGAGRFPQVSGLTFAFDASAEAGSRVSDVMIGGEPLDPAKVYGVVSNNYVRNGGDGYDMFVDADDAYDFGPDLADVTAEFLAENGPYTPFTDDRINVK</sequence>
<name>A0A0M6YJA2_9RHOB</name>
<evidence type="ECO:0000256" key="2">
    <source>
        <dbReference type="ARBA" id="ARBA00022723"/>
    </source>
</evidence>
<keyword evidence="2" id="KW-0479">Metal-binding</keyword>
<keyword evidence="3" id="KW-0732">Signal</keyword>
<evidence type="ECO:0000256" key="1">
    <source>
        <dbReference type="ARBA" id="ARBA00006654"/>
    </source>
</evidence>
<dbReference type="PANTHER" id="PTHR11575">
    <property type="entry name" value="5'-NUCLEOTIDASE-RELATED"/>
    <property type="match status" value="1"/>
</dbReference>
<feature type="domain" description="Calcineurin-like phosphoesterase" evidence="7">
    <location>
        <begin position="61"/>
        <end position="276"/>
    </location>
</feature>
<dbReference type="PRINTS" id="PR01607">
    <property type="entry name" value="APYRASEFAMLY"/>
</dbReference>
<dbReference type="PROSITE" id="PS00786">
    <property type="entry name" value="5_NUCLEOTIDASE_2"/>
    <property type="match status" value="1"/>
</dbReference>
<dbReference type="InterPro" id="IPR008334">
    <property type="entry name" value="5'-Nucleotdase_C"/>
</dbReference>